<organism evidence="1 2">
    <name type="scientific">Bradyrhizobium macuxiense</name>
    <dbReference type="NCBI Taxonomy" id="1755647"/>
    <lineage>
        <taxon>Bacteria</taxon>
        <taxon>Pseudomonadati</taxon>
        <taxon>Pseudomonadota</taxon>
        <taxon>Alphaproteobacteria</taxon>
        <taxon>Hyphomicrobiales</taxon>
        <taxon>Nitrobacteraceae</taxon>
        <taxon>Bradyrhizobium</taxon>
    </lineage>
</organism>
<accession>A0A560L1P6</accession>
<protein>
    <submittedName>
        <fullName evidence="1">Uncharacterized protein</fullName>
    </submittedName>
</protein>
<dbReference type="RefSeq" id="WP_283810872.1">
    <property type="nucleotide sequence ID" value="NZ_VITY01000016.1"/>
</dbReference>
<reference evidence="1 2" key="1">
    <citation type="submission" date="2019-06" db="EMBL/GenBank/DDBJ databases">
        <title>Genomic Encyclopedia of Type Strains, Phase IV (KMG-V): Genome sequencing to study the core and pangenomes of soil and plant-associated prokaryotes.</title>
        <authorList>
            <person name="Whitman W."/>
        </authorList>
    </citation>
    <scope>NUCLEOTIDE SEQUENCE [LARGE SCALE GENOMIC DNA]</scope>
    <source>
        <strain evidence="1 2">BR 10355</strain>
    </source>
</reference>
<proteinExistence type="predicted"/>
<dbReference type="AlphaFoldDB" id="A0A560L1P6"/>
<dbReference type="EMBL" id="VITY01000016">
    <property type="protein sequence ID" value="TWB89456.1"/>
    <property type="molecule type" value="Genomic_DNA"/>
</dbReference>
<sequence>MASIAVEIGTDDLVGQGRRITEINPFAAQDETVMALNLSAPSV</sequence>
<dbReference type="Proteomes" id="UP000321304">
    <property type="component" value="Unassembled WGS sequence"/>
</dbReference>
<keyword evidence="2" id="KW-1185">Reference proteome</keyword>
<evidence type="ECO:0000313" key="2">
    <source>
        <dbReference type="Proteomes" id="UP000321304"/>
    </source>
</evidence>
<name>A0A560L1P6_9BRAD</name>
<comment type="caution">
    <text evidence="1">The sequence shown here is derived from an EMBL/GenBank/DDBJ whole genome shotgun (WGS) entry which is preliminary data.</text>
</comment>
<gene>
    <name evidence="1" type="ORF">FBZ93_116175</name>
</gene>
<evidence type="ECO:0000313" key="1">
    <source>
        <dbReference type="EMBL" id="TWB89456.1"/>
    </source>
</evidence>